<dbReference type="Gene3D" id="1.10.150.130">
    <property type="match status" value="1"/>
</dbReference>
<keyword evidence="4" id="KW-0233">DNA recombination</keyword>
<dbReference type="Pfam" id="PF02899">
    <property type="entry name" value="Phage_int_SAM_1"/>
    <property type="match status" value="1"/>
</dbReference>
<evidence type="ECO:0000256" key="1">
    <source>
        <dbReference type="ARBA" id="ARBA00022829"/>
    </source>
</evidence>
<dbReference type="InterPro" id="IPR004107">
    <property type="entry name" value="Integrase_SAM-like_N"/>
</dbReference>
<accession>A0A4Q9QPA5</accession>
<name>A0A4Q9QPA5_9GAMM</name>
<evidence type="ECO:0000313" key="8">
    <source>
        <dbReference type="EMBL" id="TBU81438.1"/>
    </source>
</evidence>
<dbReference type="PANTHER" id="PTHR30349">
    <property type="entry name" value="PHAGE INTEGRASE-RELATED"/>
    <property type="match status" value="1"/>
</dbReference>
<reference evidence="8 9" key="1">
    <citation type="submission" date="2018-06" db="EMBL/GenBank/DDBJ databases">
        <title>Three novel Pseudomonas species isolated from symptomatic oak.</title>
        <authorList>
            <person name="Bueno-Gonzalez V."/>
            <person name="Brady C."/>
        </authorList>
    </citation>
    <scope>NUCLEOTIDE SEQUENCE [LARGE SCALE GENOMIC DNA]</scope>
    <source>
        <strain evidence="8 9">P6B</strain>
    </source>
</reference>
<evidence type="ECO:0000256" key="5">
    <source>
        <dbReference type="PROSITE-ProRule" id="PRU01248"/>
    </source>
</evidence>
<gene>
    <name evidence="8" type="ORF">DNK44_26220</name>
</gene>
<keyword evidence="2" id="KW-0229">DNA integration</keyword>
<evidence type="ECO:0000259" key="7">
    <source>
        <dbReference type="PROSITE" id="PS51900"/>
    </source>
</evidence>
<dbReference type="GO" id="GO:0015074">
    <property type="term" value="P:DNA integration"/>
    <property type="evidence" value="ECO:0007669"/>
    <property type="project" value="UniProtKB-KW"/>
</dbReference>
<sequence length="344" mass="38993">MKPRQPTELGRELVRFFEEFLPGQRGLSPNTVRSYRDAVVLLLQFLSRDAKRPVERLEVADLSAERVLRFLDSLENERGNGIATRNARLGAIHVFARFLAYRLPLHLGTLQRVIGLPFKRGDREQPIEYLQRDEIEALLQSIDRSNALGRRDYALFALMFNTGARVQEVLDLRRCDVRLEAPPQVRLHGKGSKVRLCPLWPAMVKVLRAFIDESTAMDGSPADARLFVNARGGPLTRFGVRYLLRRYVASAARATPSLQDRDIHPHSIRHSTAMALLKSGVDFATISQWLGHSGLNTTMRYARADMDLKRQAISQVFPDALTPPPNAGHFHSTGRDLLGWLRRM</sequence>
<dbReference type="InterPro" id="IPR002104">
    <property type="entry name" value="Integrase_catalytic"/>
</dbReference>
<dbReference type="Proteomes" id="UP000293172">
    <property type="component" value="Unassembled WGS sequence"/>
</dbReference>
<evidence type="ECO:0000256" key="3">
    <source>
        <dbReference type="ARBA" id="ARBA00023125"/>
    </source>
</evidence>
<dbReference type="EMBL" id="QJUL01000090">
    <property type="protein sequence ID" value="TBU81438.1"/>
    <property type="molecule type" value="Genomic_DNA"/>
</dbReference>
<dbReference type="Gene3D" id="1.10.443.10">
    <property type="entry name" value="Intergrase catalytic core"/>
    <property type="match status" value="1"/>
</dbReference>
<dbReference type="PROSITE" id="PS51898">
    <property type="entry name" value="TYR_RECOMBINASE"/>
    <property type="match status" value="1"/>
</dbReference>
<keyword evidence="3 5" id="KW-0238">DNA-binding</keyword>
<comment type="caution">
    <text evidence="8">The sequence shown here is derived from an EMBL/GenBank/DDBJ whole genome shotgun (WGS) entry which is preliminary data.</text>
</comment>
<dbReference type="AlphaFoldDB" id="A0A4Q9QPA5"/>
<dbReference type="PANTHER" id="PTHR30349:SF81">
    <property type="entry name" value="TYROSINE RECOMBINASE XERC"/>
    <property type="match status" value="1"/>
</dbReference>
<organism evidence="8 9">
    <name type="scientific">Phytopseudomonas dryadis</name>
    <dbReference type="NCBI Taxonomy" id="2487520"/>
    <lineage>
        <taxon>Bacteria</taxon>
        <taxon>Pseudomonadati</taxon>
        <taxon>Pseudomonadota</taxon>
        <taxon>Gammaproteobacteria</taxon>
        <taxon>Pseudomonadales</taxon>
        <taxon>Pseudomonadaceae</taxon>
        <taxon>Phytopseudomonas</taxon>
    </lineage>
</organism>
<dbReference type="OrthoDB" id="9801717at2"/>
<protein>
    <submittedName>
        <fullName evidence="8">Integrase</fullName>
    </submittedName>
</protein>
<keyword evidence="1" id="KW-0159">Chromosome partition</keyword>
<dbReference type="InterPro" id="IPR044068">
    <property type="entry name" value="CB"/>
</dbReference>
<evidence type="ECO:0000256" key="2">
    <source>
        <dbReference type="ARBA" id="ARBA00022908"/>
    </source>
</evidence>
<dbReference type="PROSITE" id="PS51900">
    <property type="entry name" value="CB"/>
    <property type="match status" value="1"/>
</dbReference>
<dbReference type="InterPro" id="IPR050090">
    <property type="entry name" value="Tyrosine_recombinase_XerCD"/>
</dbReference>
<evidence type="ECO:0000256" key="4">
    <source>
        <dbReference type="ARBA" id="ARBA00023172"/>
    </source>
</evidence>
<dbReference type="GO" id="GO:0003677">
    <property type="term" value="F:DNA binding"/>
    <property type="evidence" value="ECO:0007669"/>
    <property type="project" value="UniProtKB-UniRule"/>
</dbReference>
<feature type="domain" description="Tyr recombinase" evidence="6">
    <location>
        <begin position="125"/>
        <end position="314"/>
    </location>
</feature>
<proteinExistence type="predicted"/>
<dbReference type="SUPFAM" id="SSF56349">
    <property type="entry name" value="DNA breaking-rejoining enzymes"/>
    <property type="match status" value="1"/>
</dbReference>
<dbReference type="GO" id="GO:0007059">
    <property type="term" value="P:chromosome segregation"/>
    <property type="evidence" value="ECO:0007669"/>
    <property type="project" value="UniProtKB-KW"/>
</dbReference>
<dbReference type="Pfam" id="PF00589">
    <property type="entry name" value="Phage_integrase"/>
    <property type="match status" value="1"/>
</dbReference>
<dbReference type="SUPFAM" id="SSF47823">
    <property type="entry name" value="lambda integrase-like, N-terminal domain"/>
    <property type="match status" value="1"/>
</dbReference>
<dbReference type="InterPro" id="IPR010998">
    <property type="entry name" value="Integrase_recombinase_N"/>
</dbReference>
<dbReference type="InterPro" id="IPR013762">
    <property type="entry name" value="Integrase-like_cat_sf"/>
</dbReference>
<dbReference type="GO" id="GO:0006310">
    <property type="term" value="P:DNA recombination"/>
    <property type="evidence" value="ECO:0007669"/>
    <property type="project" value="UniProtKB-KW"/>
</dbReference>
<evidence type="ECO:0000313" key="9">
    <source>
        <dbReference type="Proteomes" id="UP000293172"/>
    </source>
</evidence>
<evidence type="ECO:0000259" key="6">
    <source>
        <dbReference type="PROSITE" id="PS51898"/>
    </source>
</evidence>
<dbReference type="RefSeq" id="WP_131199498.1">
    <property type="nucleotide sequence ID" value="NZ_QJUL01000090.1"/>
</dbReference>
<feature type="domain" description="Core-binding (CB)" evidence="7">
    <location>
        <begin position="7"/>
        <end position="100"/>
    </location>
</feature>
<dbReference type="InterPro" id="IPR011010">
    <property type="entry name" value="DNA_brk_join_enz"/>
</dbReference>